<keyword evidence="12" id="KW-1015">Disulfide bond</keyword>
<dbReference type="InterPro" id="IPR020858">
    <property type="entry name" value="Serum_albumin-like"/>
</dbReference>
<dbReference type="InterPro" id="IPR000264">
    <property type="entry name" value="ALB/AFP/VDB"/>
</dbReference>
<dbReference type="PROSITE" id="PS51438">
    <property type="entry name" value="ALBUMIN_2"/>
    <property type="match status" value="1"/>
</dbReference>
<evidence type="ECO:0000256" key="1">
    <source>
        <dbReference type="ARBA" id="ARBA00004613"/>
    </source>
</evidence>
<keyword evidence="9" id="KW-0106">Calcium</keyword>
<keyword evidence="7" id="KW-0677">Repeat</keyword>
<evidence type="ECO:0000256" key="4">
    <source>
        <dbReference type="ARBA" id="ARBA00022553"/>
    </source>
</evidence>
<dbReference type="AlphaFoldDB" id="A6KKG1"/>
<accession>A6KKG1</accession>
<evidence type="ECO:0000256" key="9">
    <source>
        <dbReference type="ARBA" id="ARBA00022837"/>
    </source>
</evidence>
<evidence type="ECO:0000256" key="6">
    <source>
        <dbReference type="ARBA" id="ARBA00022723"/>
    </source>
</evidence>
<dbReference type="GO" id="GO:0008289">
    <property type="term" value="F:lipid binding"/>
    <property type="evidence" value="ECO:0007669"/>
    <property type="project" value="UniProtKB-KW"/>
</dbReference>
<gene>
    <name evidence="15 17" type="primary">Alb</name>
    <name evidence="15" type="ORF">rCG_60403</name>
</gene>
<dbReference type="InterPro" id="IPR020857">
    <property type="entry name" value="Serum_albumin_CS"/>
</dbReference>
<evidence type="ECO:0000313" key="16">
    <source>
        <dbReference type="Proteomes" id="UP000234681"/>
    </source>
</evidence>
<keyword evidence="6" id="KW-0479">Metal-binding</keyword>
<evidence type="ECO:0000313" key="15">
    <source>
        <dbReference type="EMBL" id="EDL88550.1"/>
    </source>
</evidence>
<keyword evidence="4" id="KW-0597">Phosphoprotein</keyword>
<organism evidence="15 16">
    <name type="scientific">Rattus norvegicus</name>
    <name type="common">Rat</name>
    <dbReference type="NCBI Taxonomy" id="10116"/>
    <lineage>
        <taxon>Eukaryota</taxon>
        <taxon>Metazoa</taxon>
        <taxon>Chordata</taxon>
        <taxon>Craniata</taxon>
        <taxon>Vertebrata</taxon>
        <taxon>Euteleostomi</taxon>
        <taxon>Mammalia</taxon>
        <taxon>Eutheria</taxon>
        <taxon>Euarchontoglires</taxon>
        <taxon>Glires</taxon>
        <taxon>Rodentia</taxon>
        <taxon>Myomorpha</taxon>
        <taxon>Muroidea</taxon>
        <taxon>Muridae</taxon>
        <taxon>Murinae</taxon>
        <taxon>Rattus</taxon>
    </lineage>
</organism>
<keyword evidence="11" id="KW-0446">Lipid-binding</keyword>
<evidence type="ECO:0000256" key="11">
    <source>
        <dbReference type="ARBA" id="ARBA00023121"/>
    </source>
</evidence>
<evidence type="ECO:0000256" key="12">
    <source>
        <dbReference type="ARBA" id="ARBA00023157"/>
    </source>
</evidence>
<protein>
    <recommendedName>
        <fullName evidence="13">Albumin</fullName>
    </recommendedName>
</protein>
<evidence type="ECO:0000313" key="17">
    <source>
        <dbReference type="RGD" id="2085"/>
    </source>
</evidence>
<dbReference type="Gene3D" id="1.10.246.10">
    <property type="match status" value="2"/>
</dbReference>
<evidence type="ECO:0000256" key="7">
    <source>
        <dbReference type="ARBA" id="ARBA00022737"/>
    </source>
</evidence>
<evidence type="ECO:0000256" key="10">
    <source>
        <dbReference type="ARBA" id="ARBA00023008"/>
    </source>
</evidence>
<sequence>MCENQATISSKLQACCDKPVLQKSQCLAEIEHDNIPADLPSIAADFVEDKEKQIKKQTALAELVKHKPKATEDQLKTVMGDFAQFVDKCCKAADKDNCFATEGPNLVARSKEALA</sequence>
<evidence type="ECO:0000256" key="5">
    <source>
        <dbReference type="ARBA" id="ARBA00022685"/>
    </source>
</evidence>
<feature type="domain" description="Albumin" evidence="14">
    <location>
        <begin position="1"/>
        <end position="108"/>
    </location>
</feature>
<keyword evidence="5" id="KW-0165">Cleavage on pair of basic residues</keyword>
<dbReference type="PANTHER" id="PTHR11385:SF15">
    <property type="entry name" value="ALBUMIN"/>
    <property type="match status" value="1"/>
</dbReference>
<dbReference type="SMART" id="SM00103">
    <property type="entry name" value="ALBUMIN"/>
    <property type="match status" value="1"/>
</dbReference>
<dbReference type="SUPFAM" id="SSF48552">
    <property type="entry name" value="Serum albumin-like"/>
    <property type="match status" value="1"/>
</dbReference>
<dbReference type="GO" id="GO:0046872">
    <property type="term" value="F:metal ion binding"/>
    <property type="evidence" value="ECO:0007669"/>
    <property type="project" value="UniProtKB-KW"/>
</dbReference>
<evidence type="ECO:0000256" key="8">
    <source>
        <dbReference type="ARBA" id="ARBA00022833"/>
    </source>
</evidence>
<keyword evidence="2" id="KW-0488">Methylation</keyword>
<dbReference type="PROSITE" id="PS00212">
    <property type="entry name" value="ALBUMIN_1"/>
    <property type="match status" value="1"/>
</dbReference>
<dbReference type="RGD" id="2085">
    <property type="gene designation" value="Alb"/>
</dbReference>
<dbReference type="PANTHER" id="PTHR11385">
    <property type="entry name" value="SERUM ALBUMIN-RELATED"/>
    <property type="match status" value="1"/>
</dbReference>
<proteinExistence type="predicted"/>
<dbReference type="Pfam" id="PF00273">
    <property type="entry name" value="Serum_albumin"/>
    <property type="match status" value="1"/>
</dbReference>
<dbReference type="Proteomes" id="UP000234681">
    <property type="component" value="Chromosome 14"/>
</dbReference>
<evidence type="ECO:0000256" key="2">
    <source>
        <dbReference type="ARBA" id="ARBA00022481"/>
    </source>
</evidence>
<reference evidence="15 16" key="1">
    <citation type="submission" date="2005-09" db="EMBL/GenBank/DDBJ databases">
        <authorList>
            <person name="Mural R.J."/>
            <person name="Li P.W."/>
            <person name="Adams M.D."/>
            <person name="Amanatides P.G."/>
            <person name="Baden-Tillson H."/>
            <person name="Barnstead M."/>
            <person name="Chin S.H."/>
            <person name="Dew I."/>
            <person name="Evans C.A."/>
            <person name="Ferriera S."/>
            <person name="Flanigan M."/>
            <person name="Fosler C."/>
            <person name="Glodek A."/>
            <person name="Gu Z."/>
            <person name="Holt R.A."/>
            <person name="Jennings D."/>
            <person name="Kraft C.L."/>
            <person name="Lu F."/>
            <person name="Nguyen T."/>
            <person name="Nusskern D.R."/>
            <person name="Pfannkoch C.M."/>
            <person name="Sitter C."/>
            <person name="Sutton G.G."/>
            <person name="Venter J.C."/>
            <person name="Wang Z."/>
            <person name="Woodage T."/>
            <person name="Zheng X.H."/>
            <person name="Zhong F."/>
        </authorList>
    </citation>
    <scope>NUCLEOTIDE SEQUENCE [LARGE SCALE GENOMIC DNA]</scope>
    <source>
        <strain>BN</strain>
        <strain evidence="16">Sprague-Dawley</strain>
    </source>
</reference>
<name>A6KKG1_RAT</name>
<dbReference type="GO" id="GO:0005615">
    <property type="term" value="C:extracellular space"/>
    <property type="evidence" value="ECO:0007669"/>
    <property type="project" value="InterPro"/>
</dbReference>
<dbReference type="FunFam" id="1.10.246.10:FF:000002">
    <property type="entry name" value="Serum albumin"/>
    <property type="match status" value="1"/>
</dbReference>
<dbReference type="InterPro" id="IPR014760">
    <property type="entry name" value="Serum_albumin_N"/>
</dbReference>
<evidence type="ECO:0000259" key="14">
    <source>
        <dbReference type="PROSITE" id="PS51438"/>
    </source>
</evidence>
<keyword evidence="3" id="KW-0964">Secreted</keyword>
<keyword evidence="8" id="KW-0862">Zinc</keyword>
<dbReference type="EMBL" id="CH474060">
    <property type="protein sequence ID" value="EDL88550.1"/>
    <property type="molecule type" value="Genomic_DNA"/>
</dbReference>
<evidence type="ECO:0000256" key="13">
    <source>
        <dbReference type="ARBA" id="ARBA00039343"/>
    </source>
</evidence>
<comment type="subcellular location">
    <subcellularLocation>
        <location evidence="1">Secreted</location>
    </subcellularLocation>
</comment>
<keyword evidence="10" id="KW-0186">Copper</keyword>
<evidence type="ECO:0000256" key="3">
    <source>
        <dbReference type="ARBA" id="ARBA00022525"/>
    </source>
</evidence>